<organism evidence="1 2">
    <name type="scientific">Eumeta variegata</name>
    <name type="common">Bagworm moth</name>
    <name type="synonym">Eumeta japonica</name>
    <dbReference type="NCBI Taxonomy" id="151549"/>
    <lineage>
        <taxon>Eukaryota</taxon>
        <taxon>Metazoa</taxon>
        <taxon>Ecdysozoa</taxon>
        <taxon>Arthropoda</taxon>
        <taxon>Hexapoda</taxon>
        <taxon>Insecta</taxon>
        <taxon>Pterygota</taxon>
        <taxon>Neoptera</taxon>
        <taxon>Endopterygota</taxon>
        <taxon>Lepidoptera</taxon>
        <taxon>Glossata</taxon>
        <taxon>Ditrysia</taxon>
        <taxon>Tineoidea</taxon>
        <taxon>Psychidae</taxon>
        <taxon>Oiketicinae</taxon>
        <taxon>Eumeta</taxon>
    </lineage>
</organism>
<dbReference type="EMBL" id="BGZK01000356">
    <property type="protein sequence ID" value="GBP38909.1"/>
    <property type="molecule type" value="Genomic_DNA"/>
</dbReference>
<dbReference type="AlphaFoldDB" id="A0A4C1VJX8"/>
<gene>
    <name evidence="1" type="ORF">EVAR_95658_1</name>
</gene>
<comment type="caution">
    <text evidence="1">The sequence shown here is derived from an EMBL/GenBank/DDBJ whole genome shotgun (WGS) entry which is preliminary data.</text>
</comment>
<proteinExistence type="predicted"/>
<sequence>MEVEVENRVDIHEFHRGQKHDHDQILRTRADGAQVRCHSPKSILKASSTIMRRKSATAPVTPVGLRVSMGGGDSLLSNGPPIRLAFVSSTKNIEPAVNNVYPHILPQRARTSTAAPAYGSPKAKTIKLDNIGPCAAAPPRIESGDFRTMLGSAQSSG</sequence>
<evidence type="ECO:0000313" key="2">
    <source>
        <dbReference type="Proteomes" id="UP000299102"/>
    </source>
</evidence>
<accession>A0A4C1VJX8</accession>
<dbReference type="Proteomes" id="UP000299102">
    <property type="component" value="Unassembled WGS sequence"/>
</dbReference>
<evidence type="ECO:0000313" key="1">
    <source>
        <dbReference type="EMBL" id="GBP38909.1"/>
    </source>
</evidence>
<reference evidence="1 2" key="1">
    <citation type="journal article" date="2019" name="Commun. Biol.">
        <title>The bagworm genome reveals a unique fibroin gene that provides high tensile strength.</title>
        <authorList>
            <person name="Kono N."/>
            <person name="Nakamura H."/>
            <person name="Ohtoshi R."/>
            <person name="Tomita M."/>
            <person name="Numata K."/>
            <person name="Arakawa K."/>
        </authorList>
    </citation>
    <scope>NUCLEOTIDE SEQUENCE [LARGE SCALE GENOMIC DNA]</scope>
</reference>
<name>A0A4C1VJX8_EUMVA</name>
<keyword evidence="2" id="KW-1185">Reference proteome</keyword>
<protein>
    <submittedName>
        <fullName evidence="1">Uncharacterized protein</fullName>
    </submittedName>
</protein>